<evidence type="ECO:0000259" key="2">
    <source>
        <dbReference type="Pfam" id="PF01593"/>
    </source>
</evidence>
<organism evidence="3 4">
    <name type="scientific">Corallococcus interemptor</name>
    <dbReference type="NCBI Taxonomy" id="2316720"/>
    <lineage>
        <taxon>Bacteria</taxon>
        <taxon>Pseudomonadati</taxon>
        <taxon>Myxococcota</taxon>
        <taxon>Myxococcia</taxon>
        <taxon>Myxococcales</taxon>
        <taxon>Cystobacterineae</taxon>
        <taxon>Myxococcaceae</taxon>
        <taxon>Corallococcus</taxon>
    </lineage>
</organism>
<dbReference type="EMBL" id="RAWM01000066">
    <property type="protein sequence ID" value="RKH65912.1"/>
    <property type="molecule type" value="Genomic_DNA"/>
</dbReference>
<protein>
    <submittedName>
        <fullName evidence="3">FAD-dependent oxidoreductase</fullName>
    </submittedName>
</protein>
<name>A0A3A8QM30_9BACT</name>
<dbReference type="Gene3D" id="3.50.50.60">
    <property type="entry name" value="FAD/NAD(P)-binding domain"/>
    <property type="match status" value="2"/>
</dbReference>
<evidence type="ECO:0000256" key="1">
    <source>
        <dbReference type="SAM" id="MobiDB-lite"/>
    </source>
</evidence>
<evidence type="ECO:0000313" key="3">
    <source>
        <dbReference type="EMBL" id="RKH65912.1"/>
    </source>
</evidence>
<dbReference type="Proteomes" id="UP000282656">
    <property type="component" value="Unassembled WGS sequence"/>
</dbReference>
<dbReference type="InterPro" id="IPR050464">
    <property type="entry name" value="Zeta_carotene_desat/Oxidored"/>
</dbReference>
<keyword evidence="4" id="KW-1185">Reference proteome</keyword>
<reference evidence="4" key="1">
    <citation type="submission" date="2018-09" db="EMBL/GenBank/DDBJ databases">
        <authorList>
            <person name="Livingstone P.G."/>
            <person name="Whitworth D.E."/>
        </authorList>
    </citation>
    <scope>NUCLEOTIDE SEQUENCE [LARGE SCALE GENOMIC DNA]</scope>
    <source>
        <strain evidence="4">AB047A</strain>
    </source>
</reference>
<evidence type="ECO:0000313" key="4">
    <source>
        <dbReference type="Proteomes" id="UP000282656"/>
    </source>
</evidence>
<gene>
    <name evidence="3" type="ORF">D7X96_22815</name>
</gene>
<feature type="region of interest" description="Disordered" evidence="1">
    <location>
        <begin position="34"/>
        <end position="57"/>
    </location>
</feature>
<dbReference type="Pfam" id="PF01593">
    <property type="entry name" value="Amino_oxidase"/>
    <property type="match status" value="1"/>
</dbReference>
<feature type="domain" description="Amine oxidase" evidence="2">
    <location>
        <begin position="11"/>
        <end position="504"/>
    </location>
</feature>
<dbReference type="InterPro" id="IPR002937">
    <property type="entry name" value="Amino_oxidase"/>
</dbReference>
<dbReference type="InterPro" id="IPR036188">
    <property type="entry name" value="FAD/NAD-bd_sf"/>
</dbReference>
<comment type="caution">
    <text evidence="3">The sequence shown here is derived from an EMBL/GenBank/DDBJ whole genome shotgun (WGS) entry which is preliminary data.</text>
</comment>
<dbReference type="OrthoDB" id="8845488at2"/>
<accession>A0A3A8QM30</accession>
<proteinExistence type="predicted"/>
<dbReference type="SUPFAM" id="SSF51905">
    <property type="entry name" value="FAD/NAD(P)-binding domain"/>
    <property type="match status" value="1"/>
</dbReference>
<dbReference type="AlphaFoldDB" id="A0A3A8QM30"/>
<dbReference type="GO" id="GO:0016491">
    <property type="term" value="F:oxidoreductase activity"/>
    <property type="evidence" value="ECO:0007669"/>
    <property type="project" value="InterPro"/>
</dbReference>
<dbReference type="RefSeq" id="WP_121770701.1">
    <property type="nucleotide sequence ID" value="NZ_RAWM01000066.1"/>
</dbReference>
<dbReference type="PANTHER" id="PTHR42923">
    <property type="entry name" value="PROTOPORPHYRINOGEN OXIDASE"/>
    <property type="match status" value="1"/>
</dbReference>
<sequence>MPEVIVVGGGVAGLTVAHELAERGHEVHVFDSRTTWGGKARSQPVPGTGTGGRSDLPGEHGFRFYPRFYRHVIDQMQRTPAAGAPGRNVAQHLQATTESAVAMVDEDTWYRFARRRLDRPHDIWEALQLYFQKLNLSAVDGGFFGLKILQFLSSSDERRQGAYENLAWWDFIEGDRYAPRFQRQMRALPRTMVAMDPRRGSTRTLGTIFIQLLLDFATSEVNNDRTMGGPTSQMWLEPWVAHLRGLGVQFHEGVRCTGLDVANGRISQVHFDDGQARTAGHYVLAVPIDAAQGLITPELAALDPALARLRLADVDRLVEWMVGIQFFLYEDVPLVRGHTFYADSPWALTSISQPQFWRELGLFRQRYGDGQVGGLLSIDISDWDTPGTLVRKRAKDCTPEEIKTEVWAQLKAALNGRDADEQVLTDSLLHSWHLDSDLDYGAGLPPINSSRLLVHPPGSWEIRPEAASRIPNLCLASDYVRTNTNLATMEGACEAGRRAANAILERTGSRAPRAEIWALEEPASLEPWKRLDAELYRRGRPHLFELLGFRSAQAAADLLRRATNLGFSGVDEWMDVFRLAGGVDGLLERFTSPSPR</sequence>
<dbReference type="PANTHER" id="PTHR42923:SF46">
    <property type="entry name" value="AMINE OXIDASE"/>
    <property type="match status" value="1"/>
</dbReference>